<evidence type="ECO:0000256" key="4">
    <source>
        <dbReference type="ARBA" id="ARBA00022617"/>
    </source>
</evidence>
<protein>
    <recommendedName>
        <fullName evidence="7">Bacterioferritin</fullName>
        <ecNumber evidence="7">1.16.3.1</ecNumber>
    </recommendedName>
</protein>
<dbReference type="AlphaFoldDB" id="A0A9X0UE60"/>
<dbReference type="SUPFAM" id="SSF47240">
    <property type="entry name" value="Ferritin-like"/>
    <property type="match status" value="1"/>
</dbReference>
<dbReference type="PANTHER" id="PTHR30295">
    <property type="entry name" value="BACTERIOFERRITIN"/>
    <property type="match status" value="1"/>
</dbReference>
<dbReference type="GO" id="GO:0004322">
    <property type="term" value="F:ferroxidase activity"/>
    <property type="evidence" value="ECO:0007669"/>
    <property type="project" value="UniProtKB-EC"/>
</dbReference>
<dbReference type="InterPro" id="IPR009078">
    <property type="entry name" value="Ferritin-like_SF"/>
</dbReference>
<dbReference type="GO" id="GO:0006879">
    <property type="term" value="P:intracellular iron ion homeostasis"/>
    <property type="evidence" value="ECO:0007669"/>
    <property type="project" value="UniProtKB-KW"/>
</dbReference>
<dbReference type="NCBIfam" id="TIGR00754">
    <property type="entry name" value="bfr"/>
    <property type="match status" value="1"/>
</dbReference>
<evidence type="ECO:0000256" key="1">
    <source>
        <dbReference type="ARBA" id="ARBA00001970"/>
    </source>
</evidence>
<keyword evidence="11" id="KW-1185">Reference proteome</keyword>
<feature type="binding site" evidence="8">
    <location>
        <position position="127"/>
    </location>
    <ligand>
        <name>Fe cation</name>
        <dbReference type="ChEBI" id="CHEBI:24875"/>
        <label>1</label>
    </ligand>
</feature>
<comment type="catalytic activity">
    <reaction evidence="7">
        <text>4 Fe(2+) + O2 + 4 H(+) = 4 Fe(3+) + 2 H2O</text>
        <dbReference type="Rhea" id="RHEA:11148"/>
        <dbReference type="ChEBI" id="CHEBI:15377"/>
        <dbReference type="ChEBI" id="CHEBI:15378"/>
        <dbReference type="ChEBI" id="CHEBI:15379"/>
        <dbReference type="ChEBI" id="CHEBI:29033"/>
        <dbReference type="ChEBI" id="CHEBI:29034"/>
        <dbReference type="EC" id="1.16.3.1"/>
    </reaction>
</comment>
<dbReference type="PIRSF" id="PIRSF002560">
    <property type="entry name" value="Bacterioferritin"/>
    <property type="match status" value="1"/>
</dbReference>
<feature type="binding site" evidence="8">
    <location>
        <position position="50"/>
    </location>
    <ligand>
        <name>Fe cation</name>
        <dbReference type="ChEBI" id="CHEBI:24875"/>
        <label>3</label>
    </ligand>
</feature>
<feature type="domain" description="Ferritin-like diiron" evidence="9">
    <location>
        <begin position="1"/>
        <end position="145"/>
    </location>
</feature>
<feature type="binding site" evidence="8">
    <location>
        <position position="54"/>
    </location>
    <ligand>
        <name>Fe cation</name>
        <dbReference type="ChEBI" id="CHEBI:24875"/>
        <label>1</label>
    </ligand>
</feature>
<feature type="binding site" evidence="8">
    <location>
        <position position="130"/>
    </location>
    <ligand>
        <name>Fe cation</name>
        <dbReference type="ChEBI" id="CHEBI:24875"/>
        <label>2</label>
    </ligand>
</feature>
<feature type="binding site" evidence="8">
    <location>
        <position position="94"/>
    </location>
    <ligand>
        <name>Fe cation</name>
        <dbReference type="ChEBI" id="CHEBI:24875"/>
        <label>2</label>
    </ligand>
</feature>
<evidence type="ECO:0000256" key="5">
    <source>
        <dbReference type="ARBA" id="ARBA00022723"/>
    </source>
</evidence>
<dbReference type="GO" id="GO:0005829">
    <property type="term" value="C:cytosol"/>
    <property type="evidence" value="ECO:0007669"/>
    <property type="project" value="TreeGrafter"/>
</dbReference>
<dbReference type="EC" id="1.16.3.1" evidence="7"/>
<keyword evidence="3 7" id="KW-0409">Iron storage</keyword>
<dbReference type="EMBL" id="JACOMF010000027">
    <property type="protein sequence ID" value="MBC4017394.1"/>
    <property type="molecule type" value="Genomic_DNA"/>
</dbReference>
<dbReference type="InterPro" id="IPR002024">
    <property type="entry name" value="Bacterioferritin"/>
</dbReference>
<evidence type="ECO:0000313" key="10">
    <source>
        <dbReference type="EMBL" id="MBC4017394.1"/>
    </source>
</evidence>
<comment type="similarity">
    <text evidence="2 7">Belongs to the bacterioferritin family.</text>
</comment>
<comment type="function">
    <text evidence="7">Iron-storage protein, whose ferroxidase center binds Fe(2+), oxidizes it using dioxygen to Fe(3+), and participates in the subsequent Fe(3+) oxide mineral core formation within the central cavity of the BFR protein shell.</text>
</comment>
<feature type="binding site" evidence="8">
    <location>
        <position position="51"/>
    </location>
    <ligand>
        <name>Fe cation</name>
        <dbReference type="ChEBI" id="CHEBI:24875"/>
        <label>2</label>
    </ligand>
</feature>
<accession>A0A9X0UE60</accession>
<feature type="binding site" evidence="8">
    <location>
        <position position="51"/>
    </location>
    <ligand>
        <name>Fe cation</name>
        <dbReference type="ChEBI" id="CHEBI:24875"/>
        <label>1</label>
    </ligand>
</feature>
<dbReference type="InterPro" id="IPR008331">
    <property type="entry name" value="Ferritin_DPS_dom"/>
</dbReference>
<evidence type="ECO:0000313" key="11">
    <source>
        <dbReference type="Proteomes" id="UP000600101"/>
    </source>
</evidence>
<dbReference type="GO" id="GO:0020037">
    <property type="term" value="F:heme binding"/>
    <property type="evidence" value="ECO:0007669"/>
    <property type="project" value="TreeGrafter"/>
</dbReference>
<dbReference type="GO" id="GO:0140315">
    <property type="term" value="F:iron ion sequestering activity"/>
    <property type="evidence" value="ECO:0007669"/>
    <property type="project" value="UniProtKB-ARBA"/>
</dbReference>
<evidence type="ECO:0000256" key="3">
    <source>
        <dbReference type="ARBA" id="ARBA00022434"/>
    </source>
</evidence>
<dbReference type="GO" id="GO:0008199">
    <property type="term" value="F:ferric iron binding"/>
    <property type="evidence" value="ECO:0007669"/>
    <property type="project" value="InterPro"/>
</dbReference>
<dbReference type="Gene3D" id="1.20.1260.10">
    <property type="match status" value="1"/>
</dbReference>
<feature type="binding site" evidence="8">
    <location>
        <position position="18"/>
    </location>
    <ligand>
        <name>Fe cation</name>
        <dbReference type="ChEBI" id="CHEBI:24875"/>
        <label>1</label>
    </ligand>
</feature>
<dbReference type="Proteomes" id="UP000600101">
    <property type="component" value="Unassembled WGS sequence"/>
</dbReference>
<dbReference type="RefSeq" id="WP_186772154.1">
    <property type="nucleotide sequence ID" value="NZ_JACOMF010000027.1"/>
</dbReference>
<evidence type="ECO:0000256" key="8">
    <source>
        <dbReference type="PIRSR" id="PIRSR002560-1"/>
    </source>
</evidence>
<feature type="binding site" description="axial binding residue" evidence="8">
    <location>
        <position position="52"/>
    </location>
    <ligand>
        <name>heme b</name>
        <dbReference type="ChEBI" id="CHEBI:60344"/>
        <note>ligand shared between dimeric partners</note>
    </ligand>
    <ligandPart>
        <name>Fe</name>
        <dbReference type="ChEBI" id="CHEBI:18248"/>
    </ligandPart>
</feature>
<dbReference type="FunFam" id="1.20.1260.10:FF:000005">
    <property type="entry name" value="Bacterioferritin"/>
    <property type="match status" value="1"/>
</dbReference>
<dbReference type="Pfam" id="PF00210">
    <property type="entry name" value="Ferritin"/>
    <property type="match status" value="1"/>
</dbReference>
<dbReference type="CDD" id="cd00907">
    <property type="entry name" value="Bacterioferritin"/>
    <property type="match status" value="1"/>
</dbReference>
<dbReference type="GO" id="GO:0006826">
    <property type="term" value="P:iron ion transport"/>
    <property type="evidence" value="ECO:0007669"/>
    <property type="project" value="InterPro"/>
</dbReference>
<organism evidence="10 11">
    <name type="scientific">Siccirubricoccus deserti</name>
    <dbReference type="NCBI Taxonomy" id="2013562"/>
    <lineage>
        <taxon>Bacteria</taxon>
        <taxon>Pseudomonadati</taxon>
        <taxon>Pseudomonadota</taxon>
        <taxon>Alphaproteobacteria</taxon>
        <taxon>Acetobacterales</taxon>
        <taxon>Roseomonadaceae</taxon>
        <taxon>Siccirubricoccus</taxon>
    </lineage>
</organism>
<comment type="caution">
    <text evidence="10">The sequence shown here is derived from an EMBL/GenBank/DDBJ whole genome shotgun (WGS) entry which is preliminary data.</text>
</comment>
<feature type="binding site" evidence="8">
    <location>
        <position position="127"/>
    </location>
    <ligand>
        <name>Fe cation</name>
        <dbReference type="ChEBI" id="CHEBI:24875"/>
        <label>2</label>
    </ligand>
</feature>
<name>A0A9X0UE60_9PROT</name>
<keyword evidence="6 7" id="KW-0408">Iron</keyword>
<keyword evidence="4" id="KW-0349">Heme</keyword>
<dbReference type="PRINTS" id="PR00601">
    <property type="entry name" value="BACFERRITIN"/>
</dbReference>
<evidence type="ECO:0000256" key="6">
    <source>
        <dbReference type="ARBA" id="ARBA00023004"/>
    </source>
</evidence>
<evidence type="ECO:0000256" key="2">
    <source>
        <dbReference type="ARBA" id="ARBA00008093"/>
    </source>
</evidence>
<proteinExistence type="inferred from homology"/>
<dbReference type="PANTHER" id="PTHR30295:SF0">
    <property type="entry name" value="BACTERIOFERRITIN"/>
    <property type="match status" value="1"/>
</dbReference>
<keyword evidence="5 7" id="KW-0479">Metal-binding</keyword>
<reference evidence="10" key="1">
    <citation type="submission" date="2020-08" db="EMBL/GenBank/DDBJ databases">
        <authorList>
            <person name="Hu Y."/>
            <person name="Nguyen S.V."/>
            <person name="Li F."/>
            <person name="Fanning S."/>
        </authorList>
    </citation>
    <scope>NUCLEOTIDE SEQUENCE</scope>
    <source>
        <strain evidence="10">SYSU D8009</strain>
    </source>
</reference>
<evidence type="ECO:0000259" key="9">
    <source>
        <dbReference type="PROSITE" id="PS50905"/>
    </source>
</evidence>
<gene>
    <name evidence="10" type="primary">bfr</name>
    <name evidence="10" type="ORF">H7965_18965</name>
</gene>
<dbReference type="PROSITE" id="PS50905">
    <property type="entry name" value="FERRITIN_LIKE"/>
    <property type="match status" value="1"/>
</dbReference>
<dbReference type="InterPro" id="IPR012347">
    <property type="entry name" value="Ferritin-like"/>
</dbReference>
<comment type="cofactor">
    <cofactor evidence="1">
        <name>heme b</name>
        <dbReference type="ChEBI" id="CHEBI:60344"/>
    </cofactor>
</comment>
<sequence length="167" mass="19356">MQSDPKVVEHLNTQLTNELTAINQYFLHARTLRHWGVTKLGKHEYEESIDEMKHADWLIERILFLGGLPNVQRLNQVMVGQTVEEVLRADLTLEEAALRDLREAIAYTESVRDYVSRDLLRRILESEEKHVDFLERQFDLIKLIGIERYILLNSGSAPEQEADAGTD</sequence>
<evidence type="ECO:0000256" key="7">
    <source>
        <dbReference type="PIRNR" id="PIRNR002560"/>
    </source>
</evidence>
<dbReference type="InterPro" id="IPR009040">
    <property type="entry name" value="Ferritin-like_diiron"/>
</dbReference>